<feature type="repeat" description="TPR" evidence="3">
    <location>
        <begin position="103"/>
        <end position="136"/>
    </location>
</feature>
<dbReference type="AlphaFoldDB" id="A0A556MJG2"/>
<protein>
    <submittedName>
        <fullName evidence="4">Tetratricopeptide repeat protein</fullName>
    </submittedName>
</protein>
<keyword evidence="1" id="KW-0677">Repeat</keyword>
<dbReference type="RefSeq" id="WP_144334428.1">
    <property type="nucleotide sequence ID" value="NZ_VLPL01000010.1"/>
</dbReference>
<keyword evidence="2 3" id="KW-0802">TPR repeat</keyword>
<dbReference type="InterPro" id="IPR019734">
    <property type="entry name" value="TPR_rpt"/>
</dbReference>
<feature type="repeat" description="TPR" evidence="3">
    <location>
        <begin position="415"/>
        <end position="448"/>
    </location>
</feature>
<dbReference type="EMBL" id="VLPL01000010">
    <property type="protein sequence ID" value="TSJ40012.1"/>
    <property type="molecule type" value="Genomic_DNA"/>
</dbReference>
<dbReference type="SMART" id="SM00028">
    <property type="entry name" value="TPR"/>
    <property type="match status" value="8"/>
</dbReference>
<dbReference type="SUPFAM" id="SSF48452">
    <property type="entry name" value="TPR-like"/>
    <property type="match status" value="2"/>
</dbReference>
<dbReference type="Pfam" id="PF13181">
    <property type="entry name" value="TPR_8"/>
    <property type="match status" value="1"/>
</dbReference>
<dbReference type="Proteomes" id="UP000316008">
    <property type="component" value="Unassembled WGS sequence"/>
</dbReference>
<evidence type="ECO:0000256" key="2">
    <source>
        <dbReference type="ARBA" id="ARBA00022803"/>
    </source>
</evidence>
<gene>
    <name evidence="4" type="ORF">FO442_17040</name>
</gene>
<evidence type="ECO:0000256" key="1">
    <source>
        <dbReference type="ARBA" id="ARBA00022737"/>
    </source>
</evidence>
<feature type="repeat" description="TPR" evidence="3">
    <location>
        <begin position="484"/>
        <end position="517"/>
    </location>
</feature>
<dbReference type="Pfam" id="PF13432">
    <property type="entry name" value="TPR_16"/>
    <property type="match status" value="1"/>
</dbReference>
<reference evidence="4 5" key="1">
    <citation type="submission" date="2019-07" db="EMBL/GenBank/DDBJ databases">
        <authorList>
            <person name="Huq M.A."/>
        </authorList>
    </citation>
    <scope>NUCLEOTIDE SEQUENCE [LARGE SCALE GENOMIC DNA]</scope>
    <source>
        <strain evidence="4 5">MAH-3</strain>
    </source>
</reference>
<evidence type="ECO:0000256" key="3">
    <source>
        <dbReference type="PROSITE-ProRule" id="PRU00339"/>
    </source>
</evidence>
<dbReference type="InterPro" id="IPR011990">
    <property type="entry name" value="TPR-like_helical_dom_sf"/>
</dbReference>
<dbReference type="Pfam" id="PF07719">
    <property type="entry name" value="TPR_2"/>
    <property type="match status" value="1"/>
</dbReference>
<accession>A0A556MJG2</accession>
<dbReference type="PROSITE" id="PS50005">
    <property type="entry name" value="TPR"/>
    <property type="match status" value="6"/>
</dbReference>
<evidence type="ECO:0000313" key="4">
    <source>
        <dbReference type="EMBL" id="TSJ40012.1"/>
    </source>
</evidence>
<dbReference type="PROSITE" id="PS51257">
    <property type="entry name" value="PROKAR_LIPOPROTEIN"/>
    <property type="match status" value="1"/>
</dbReference>
<dbReference type="PANTHER" id="PTHR44943:SF8">
    <property type="entry name" value="TPR REPEAT-CONTAINING PROTEIN MJ0263"/>
    <property type="match status" value="1"/>
</dbReference>
<name>A0A556MJG2_9FLAO</name>
<dbReference type="Gene3D" id="1.25.40.10">
    <property type="entry name" value="Tetratricopeptide repeat domain"/>
    <property type="match status" value="4"/>
</dbReference>
<dbReference type="InterPro" id="IPR051685">
    <property type="entry name" value="Ycf3/AcsC/BcsC/TPR_MFPF"/>
</dbReference>
<organism evidence="4 5">
    <name type="scientific">Fluviicola chungangensis</name>
    <dbReference type="NCBI Taxonomy" id="2597671"/>
    <lineage>
        <taxon>Bacteria</taxon>
        <taxon>Pseudomonadati</taxon>
        <taxon>Bacteroidota</taxon>
        <taxon>Flavobacteriia</taxon>
        <taxon>Flavobacteriales</taxon>
        <taxon>Crocinitomicaceae</taxon>
        <taxon>Fluviicola</taxon>
    </lineage>
</organism>
<proteinExistence type="predicted"/>
<keyword evidence="5" id="KW-1185">Reference proteome</keyword>
<sequence>MKQFLYFCAFLLVLTSCGTRKIASGKTNSQDDLAYIQTFHNAMRYKVKGQLNNAIQAFDSCLLIRPTDDAAAYGLSQCYLQLDNKSKAAEYTEMASKLDPDNIWYTQELGYMYYNQGKFTEAEKCFAKMVKIQPNNVDWLFAHSEILKRLGRQNDAINSLNKMEDQLGVLPDLSIQKFELYVSLKQDEKGIAEIQKARDVYPDDLGLIGTLVDYYFSKREISKAQSMLVELVKNDPSNARANLALGDLYYRQMNKPEAYKYFKAAFLGTGLDIDTKMSVLLDMYEKQVVVDKELIELADLLIASYPDNAKGYSVKGDLMLRNGQKEEALAAYKNALKFEENKFPIWNQVLMLEYELVKFEDLYKDARACSALFPTISSVQLLYTIACVQLDRFQEAIDAADLGKDLVVDDPATEAEFYAQKGDALFGLKRYKEGADAYDKALAIFPSNSLTKNNYAMRLALANMDLPKAEKLIDEVLEGKPNQAPYIDTKGMILFRQGKFKQALEQFTIADELDKENKNYIEHMGDAFFKLGDTNKALELWKKALSLGSKNKLLTKKIQSKIYVDPEY</sequence>
<feature type="repeat" description="TPR" evidence="3">
    <location>
        <begin position="69"/>
        <end position="102"/>
    </location>
</feature>
<feature type="repeat" description="TPR" evidence="3">
    <location>
        <begin position="518"/>
        <end position="551"/>
    </location>
</feature>
<dbReference type="PANTHER" id="PTHR44943">
    <property type="entry name" value="CELLULOSE SYNTHASE OPERON PROTEIN C"/>
    <property type="match status" value="1"/>
</dbReference>
<feature type="repeat" description="TPR" evidence="3">
    <location>
        <begin position="309"/>
        <end position="342"/>
    </location>
</feature>
<dbReference type="Pfam" id="PF14559">
    <property type="entry name" value="TPR_19"/>
    <property type="match status" value="1"/>
</dbReference>
<evidence type="ECO:0000313" key="5">
    <source>
        <dbReference type="Proteomes" id="UP000316008"/>
    </source>
</evidence>
<comment type="caution">
    <text evidence="4">The sequence shown here is derived from an EMBL/GenBank/DDBJ whole genome shotgun (WGS) entry which is preliminary data.</text>
</comment>
<dbReference type="InterPro" id="IPR013105">
    <property type="entry name" value="TPR_2"/>
</dbReference>
<dbReference type="OrthoDB" id="1465784at2"/>